<dbReference type="Gene3D" id="2.40.420.20">
    <property type="match status" value="1"/>
</dbReference>
<dbReference type="Pfam" id="PF25989">
    <property type="entry name" value="YknX_C"/>
    <property type="match status" value="1"/>
</dbReference>
<keyword evidence="6" id="KW-1185">Reference proteome</keyword>
<dbReference type="EMBL" id="UEYP01000003">
    <property type="protein sequence ID" value="SSC66855.1"/>
    <property type="molecule type" value="Genomic_DNA"/>
</dbReference>
<feature type="chain" id="PRO_5016705123" evidence="2">
    <location>
        <begin position="25"/>
        <end position="396"/>
    </location>
</feature>
<dbReference type="InterPro" id="IPR058637">
    <property type="entry name" value="YknX-like_C"/>
</dbReference>
<evidence type="ECO:0000313" key="5">
    <source>
        <dbReference type="EMBL" id="SSC66855.1"/>
    </source>
</evidence>
<dbReference type="AlphaFoldDB" id="A0A376AGC7"/>
<name>A0A376AGC7_9HYPH</name>
<dbReference type="InterPro" id="IPR058792">
    <property type="entry name" value="Beta-barrel_RND_2"/>
</dbReference>
<evidence type="ECO:0000259" key="4">
    <source>
        <dbReference type="Pfam" id="PF25989"/>
    </source>
</evidence>
<dbReference type="PANTHER" id="PTHR30469">
    <property type="entry name" value="MULTIDRUG RESISTANCE PROTEIN MDTA"/>
    <property type="match status" value="1"/>
</dbReference>
<dbReference type="RefSeq" id="WP_115669565.1">
    <property type="nucleotide sequence ID" value="NZ_UEYP01000003.1"/>
</dbReference>
<comment type="similarity">
    <text evidence="1">Belongs to the membrane fusion protein (MFP) (TC 8.A.1) family.</text>
</comment>
<organism evidence="5 6">
    <name type="scientific">Ciceribacter selenitireducens ATCC BAA-1503</name>
    <dbReference type="NCBI Taxonomy" id="1336235"/>
    <lineage>
        <taxon>Bacteria</taxon>
        <taxon>Pseudomonadati</taxon>
        <taxon>Pseudomonadota</taxon>
        <taxon>Alphaproteobacteria</taxon>
        <taxon>Hyphomicrobiales</taxon>
        <taxon>Rhizobiaceae</taxon>
        <taxon>Ciceribacter</taxon>
    </lineage>
</organism>
<keyword evidence="2" id="KW-0732">Signal</keyword>
<dbReference type="PANTHER" id="PTHR30469:SF15">
    <property type="entry name" value="HLYD FAMILY OF SECRETION PROTEINS"/>
    <property type="match status" value="1"/>
</dbReference>
<dbReference type="STRING" id="1336235.GCA_000518785_02100"/>
<evidence type="ECO:0000259" key="3">
    <source>
        <dbReference type="Pfam" id="PF25954"/>
    </source>
</evidence>
<protein>
    <submittedName>
        <fullName evidence="5">Uncharacterized protein</fullName>
    </submittedName>
</protein>
<dbReference type="GO" id="GO:1990281">
    <property type="term" value="C:efflux pump complex"/>
    <property type="evidence" value="ECO:0007669"/>
    <property type="project" value="TreeGrafter"/>
</dbReference>
<accession>A0A376AGC7</accession>
<reference evidence="6" key="1">
    <citation type="submission" date="2018-07" db="EMBL/GenBank/DDBJ databases">
        <authorList>
            <person name="Peiro R."/>
            <person name="Begona"/>
            <person name="Cbmso G."/>
            <person name="Lopez M."/>
            <person name="Gonzalez S."/>
        </authorList>
    </citation>
    <scope>NUCLEOTIDE SEQUENCE [LARGE SCALE GENOMIC DNA]</scope>
</reference>
<feature type="domain" description="CusB-like beta-barrel" evidence="3">
    <location>
        <begin position="242"/>
        <end position="311"/>
    </location>
</feature>
<dbReference type="OrthoDB" id="7422354at2"/>
<dbReference type="Pfam" id="PF25954">
    <property type="entry name" value="Beta-barrel_RND_2"/>
    <property type="match status" value="1"/>
</dbReference>
<dbReference type="Proteomes" id="UP000254764">
    <property type="component" value="Unassembled WGS sequence"/>
</dbReference>
<evidence type="ECO:0000256" key="1">
    <source>
        <dbReference type="ARBA" id="ARBA00009477"/>
    </source>
</evidence>
<dbReference type="InterPro" id="IPR006143">
    <property type="entry name" value="RND_pump_MFP"/>
</dbReference>
<sequence length="396" mass="41056">MVRITNVTAGLLVLSVALSPFAAAAEDAPANPPKQTLPSIVVTEATSRTLIDRIVATGTIKAVEEIYVQPQVEGLSIRSLEVDVGDRVAADAVVARLNDDTLLLQKSQLVATKAKAEASLAQYKVQLGDAKSGAAEAERQYKRALTLGKSGTLSQSSIDQAETAATSAIAKVDSTVQAIAIAEADIKVVESQLADIDLKLARTDVKSPVAGLIAARNAKVGAIASGAGQPMFTVIRDGEIELVADISETDILRMRVGQKASVKVAGGAATLDGSVRLISPVIDPQTRLGAVHIAIDDDQGARAGMYASAEIIISEAQGVALPLSAVTTDKHGTTTRLVADNVVKQVKISTGIQDGAFIEIKDGLKQGDVVVAKAGAFVRDGDRINPVRDVTSAESN</sequence>
<evidence type="ECO:0000256" key="2">
    <source>
        <dbReference type="SAM" id="SignalP"/>
    </source>
</evidence>
<evidence type="ECO:0000313" key="6">
    <source>
        <dbReference type="Proteomes" id="UP000254764"/>
    </source>
</evidence>
<dbReference type="NCBIfam" id="TIGR01730">
    <property type="entry name" value="RND_mfp"/>
    <property type="match status" value="1"/>
</dbReference>
<proteinExistence type="inferred from homology"/>
<dbReference type="Gene3D" id="2.40.30.170">
    <property type="match status" value="1"/>
</dbReference>
<dbReference type="GO" id="GO:0015562">
    <property type="term" value="F:efflux transmembrane transporter activity"/>
    <property type="evidence" value="ECO:0007669"/>
    <property type="project" value="TreeGrafter"/>
</dbReference>
<gene>
    <name evidence="5" type="ORF">RHIZ70_2563</name>
</gene>
<feature type="domain" description="YknX-like C-terminal permuted SH3-like" evidence="4">
    <location>
        <begin position="319"/>
        <end position="384"/>
    </location>
</feature>
<feature type="signal peptide" evidence="2">
    <location>
        <begin position="1"/>
        <end position="24"/>
    </location>
</feature>
<dbReference type="Gene3D" id="2.40.50.100">
    <property type="match status" value="1"/>
</dbReference>
<dbReference type="SUPFAM" id="SSF111369">
    <property type="entry name" value="HlyD-like secretion proteins"/>
    <property type="match status" value="1"/>
</dbReference>
<dbReference type="Gene3D" id="1.10.287.470">
    <property type="entry name" value="Helix hairpin bin"/>
    <property type="match status" value="1"/>
</dbReference>